<feature type="region of interest" description="Disordered" evidence="1">
    <location>
        <begin position="1"/>
        <end position="22"/>
    </location>
</feature>
<protein>
    <submittedName>
        <fullName evidence="2">Uncharacterized protein</fullName>
    </submittedName>
</protein>
<evidence type="ECO:0000313" key="3">
    <source>
        <dbReference type="Proteomes" id="UP000548867"/>
    </source>
</evidence>
<dbReference type="AlphaFoldDB" id="A0A7W6CL75"/>
<dbReference type="EMBL" id="JACIDX010000039">
    <property type="protein sequence ID" value="MBB3957827.1"/>
    <property type="molecule type" value="Genomic_DNA"/>
</dbReference>
<reference evidence="2 3" key="1">
    <citation type="submission" date="2020-08" db="EMBL/GenBank/DDBJ databases">
        <title>Genomic Encyclopedia of Type Strains, Phase IV (KMG-IV): sequencing the most valuable type-strain genomes for metagenomic binning, comparative biology and taxonomic classification.</title>
        <authorList>
            <person name="Goeker M."/>
        </authorList>
    </citation>
    <scope>NUCLEOTIDE SEQUENCE [LARGE SCALE GENOMIC DNA]</scope>
    <source>
        <strain evidence="2 3">DSM 27057</strain>
    </source>
</reference>
<comment type="caution">
    <text evidence="2">The sequence shown here is derived from an EMBL/GenBank/DDBJ whole genome shotgun (WGS) entry which is preliminary data.</text>
</comment>
<dbReference type="Proteomes" id="UP000548867">
    <property type="component" value="Unassembled WGS sequence"/>
</dbReference>
<proteinExistence type="predicted"/>
<organism evidence="2 3">
    <name type="scientific">Novosphingobium sediminicola</name>
    <dbReference type="NCBI Taxonomy" id="563162"/>
    <lineage>
        <taxon>Bacteria</taxon>
        <taxon>Pseudomonadati</taxon>
        <taxon>Pseudomonadota</taxon>
        <taxon>Alphaproteobacteria</taxon>
        <taxon>Sphingomonadales</taxon>
        <taxon>Sphingomonadaceae</taxon>
        <taxon>Novosphingobium</taxon>
    </lineage>
</organism>
<accession>A0A7W6CL75</accession>
<sequence>MPRLMTPVTKSDKSFPSTENKNVDQQHLVRINWPQWAGIWMQKAVEMRFAFPPYDTGSNPLGHGLRIGALRRPQGV</sequence>
<evidence type="ECO:0000256" key="1">
    <source>
        <dbReference type="SAM" id="MobiDB-lite"/>
    </source>
</evidence>
<name>A0A7W6CL75_9SPHN</name>
<evidence type="ECO:0000313" key="2">
    <source>
        <dbReference type="EMBL" id="MBB3957827.1"/>
    </source>
</evidence>
<gene>
    <name evidence="2" type="ORF">GGR38_004802</name>
</gene>
<keyword evidence="3" id="KW-1185">Reference proteome</keyword>